<sequence length="500" mass="51688">MLILALAAAALAASAIAQPEDGHDGQDGQDGAGRVGLQKRGWGWNRARSAHTPLHLQPPDRAPLCAIDNGSAVKARAWGRNGVRAAGPRPTPCLTSNRYPVINVRQTIGSTTSSPRPTSTSSPRPSSSSARPSSSSAPPSSSSSSSSAPPSSSSSPTPSPTPTTTEEPPTTTTESSKTSTLDTTTSETSTSSSSRTTPSQSPSSSAPPAAPTTVPIGAIIGAAIGGAVVVGALAALLIVRLKKRSRRRPRDSHLFMDPDFPIALDPYYPVPGTHSPAPSNLARNPSTGSMTGLTNRRSGYEGYDNVEYVYAGPDGYYDPATGKSAAPPQRGPSYVQRVPARQPSLSQGQYAAYAGPGACIPESERYDYDGHSHVQHAQYSQPQGYPAPGGYPPQANYHTQAPMQPQTTGGYPQAGYYAAEYAPAPVSNAYPASPARGPMRAPSVSTSSPVIMAAAPAPAPPHVSPDMVTHEEDAGVVLPTTLPPMYRAEWAPGGTKPAKG</sequence>
<proteinExistence type="predicted"/>
<keyword evidence="2 6" id="KW-0812">Transmembrane</keyword>
<dbReference type="GeneID" id="28983166"/>
<feature type="signal peptide" evidence="7">
    <location>
        <begin position="1"/>
        <end position="17"/>
    </location>
</feature>
<evidence type="ECO:0000256" key="2">
    <source>
        <dbReference type="ARBA" id="ARBA00022692"/>
    </source>
</evidence>
<dbReference type="InterPro" id="IPR051694">
    <property type="entry name" value="Immunoregulatory_rcpt-like"/>
</dbReference>
<evidence type="ECO:0000256" key="4">
    <source>
        <dbReference type="ARBA" id="ARBA00023136"/>
    </source>
</evidence>
<keyword evidence="3 6" id="KW-1133">Transmembrane helix</keyword>
<evidence type="ECO:0000313" key="9">
    <source>
        <dbReference type="Proteomes" id="UP000053611"/>
    </source>
</evidence>
<dbReference type="PANTHER" id="PTHR15549">
    <property type="entry name" value="PAIRED IMMUNOGLOBULIN-LIKE TYPE 2 RECEPTOR"/>
    <property type="match status" value="1"/>
</dbReference>
<dbReference type="EMBL" id="KQ087190">
    <property type="protein sequence ID" value="KLT43925.1"/>
    <property type="molecule type" value="Genomic_DNA"/>
</dbReference>
<evidence type="ECO:0000256" key="3">
    <source>
        <dbReference type="ARBA" id="ARBA00022989"/>
    </source>
</evidence>
<reference evidence="8 9" key="1">
    <citation type="submission" date="2015-03" db="EMBL/GenBank/DDBJ databases">
        <title>Genomics and transcriptomics of the oil-accumulating basidiomycete yeast T. oleaginosus allow insights into substrate utilization and the diverse evolutionary trajectories of mating systems in fungi.</title>
        <authorList>
            <consortium name="DOE Joint Genome Institute"/>
            <person name="Kourist R."/>
            <person name="Kracht O."/>
            <person name="Bracharz F."/>
            <person name="Lipzen A."/>
            <person name="Nolan M."/>
            <person name="Ohm R."/>
            <person name="Grigoriev I."/>
            <person name="Sun S."/>
            <person name="Heitman J."/>
            <person name="Bruck T."/>
            <person name="Nowrousian M."/>
        </authorList>
    </citation>
    <scope>NUCLEOTIDE SEQUENCE [LARGE SCALE GENOMIC DNA]</scope>
    <source>
        <strain evidence="8 9">IBC0246</strain>
    </source>
</reference>
<evidence type="ECO:0000256" key="6">
    <source>
        <dbReference type="SAM" id="Phobius"/>
    </source>
</evidence>
<gene>
    <name evidence="8" type="ORF">CC85DRAFT_283970</name>
</gene>
<dbReference type="Proteomes" id="UP000053611">
    <property type="component" value="Unassembled WGS sequence"/>
</dbReference>
<keyword evidence="4 6" id="KW-0472">Membrane</keyword>
<feature type="region of interest" description="Disordered" evidence="5">
    <location>
        <begin position="106"/>
        <end position="210"/>
    </location>
</feature>
<dbReference type="PANTHER" id="PTHR15549:SF30">
    <property type="entry name" value="MID2 DOMAIN-CONTAINING PROTEIN"/>
    <property type="match status" value="1"/>
</dbReference>
<keyword evidence="7" id="KW-0732">Signal</keyword>
<evidence type="ECO:0000256" key="1">
    <source>
        <dbReference type="ARBA" id="ARBA00004167"/>
    </source>
</evidence>
<accession>A0A0J0XS82</accession>
<protein>
    <submittedName>
        <fullName evidence="8">Uncharacterized protein</fullName>
    </submittedName>
</protein>
<keyword evidence="9" id="KW-1185">Reference proteome</keyword>
<dbReference type="AlphaFoldDB" id="A0A0J0XS82"/>
<organism evidence="8 9">
    <name type="scientific">Cutaneotrichosporon oleaginosum</name>
    <dbReference type="NCBI Taxonomy" id="879819"/>
    <lineage>
        <taxon>Eukaryota</taxon>
        <taxon>Fungi</taxon>
        <taxon>Dikarya</taxon>
        <taxon>Basidiomycota</taxon>
        <taxon>Agaricomycotina</taxon>
        <taxon>Tremellomycetes</taxon>
        <taxon>Trichosporonales</taxon>
        <taxon>Trichosporonaceae</taxon>
        <taxon>Cutaneotrichosporon</taxon>
    </lineage>
</organism>
<feature type="compositionally biased region" description="Low complexity" evidence="5">
    <location>
        <begin position="110"/>
        <end position="210"/>
    </location>
</feature>
<evidence type="ECO:0000256" key="7">
    <source>
        <dbReference type="SAM" id="SignalP"/>
    </source>
</evidence>
<feature type="region of interest" description="Disordered" evidence="5">
    <location>
        <begin position="277"/>
        <end position="296"/>
    </location>
</feature>
<evidence type="ECO:0000313" key="8">
    <source>
        <dbReference type="EMBL" id="KLT43925.1"/>
    </source>
</evidence>
<comment type="subcellular location">
    <subcellularLocation>
        <location evidence="1">Membrane</location>
        <topology evidence="1">Single-pass membrane protein</topology>
    </subcellularLocation>
</comment>
<dbReference type="RefSeq" id="XP_018280416.1">
    <property type="nucleotide sequence ID" value="XM_018422563.1"/>
</dbReference>
<dbReference type="GO" id="GO:0016020">
    <property type="term" value="C:membrane"/>
    <property type="evidence" value="ECO:0007669"/>
    <property type="project" value="UniProtKB-SubCell"/>
</dbReference>
<name>A0A0J0XS82_9TREE</name>
<dbReference type="GO" id="GO:0071944">
    <property type="term" value="C:cell periphery"/>
    <property type="evidence" value="ECO:0007669"/>
    <property type="project" value="UniProtKB-ARBA"/>
</dbReference>
<feature type="chain" id="PRO_5005246294" evidence="7">
    <location>
        <begin position="18"/>
        <end position="500"/>
    </location>
</feature>
<evidence type="ECO:0000256" key="5">
    <source>
        <dbReference type="SAM" id="MobiDB-lite"/>
    </source>
</evidence>
<feature type="transmembrane region" description="Helical" evidence="6">
    <location>
        <begin position="216"/>
        <end position="239"/>
    </location>
</feature>